<name>A0A402CAJ4_RHOWR</name>
<reference evidence="1 2" key="1">
    <citation type="submission" date="2018-11" db="EMBL/GenBank/DDBJ databases">
        <title>Microbial catabolism of amino acid.</title>
        <authorList>
            <person name="Hibi M."/>
            <person name="Ogawa J."/>
        </authorList>
    </citation>
    <scope>NUCLEOTIDE SEQUENCE [LARGE SCALE GENOMIC DNA]</scope>
    <source>
        <strain evidence="1 2">C31-06</strain>
    </source>
</reference>
<dbReference type="EMBL" id="BHYM01000037">
    <property type="protein sequence ID" value="GCE40628.1"/>
    <property type="molecule type" value="Genomic_DNA"/>
</dbReference>
<evidence type="ECO:0000313" key="2">
    <source>
        <dbReference type="Proteomes" id="UP000287519"/>
    </source>
</evidence>
<evidence type="ECO:0000313" key="1">
    <source>
        <dbReference type="EMBL" id="GCE40628.1"/>
    </source>
</evidence>
<dbReference type="AlphaFoldDB" id="A0A402CAJ4"/>
<proteinExistence type="predicted"/>
<protein>
    <submittedName>
        <fullName evidence="1">Uncharacterized protein</fullName>
    </submittedName>
</protein>
<comment type="caution">
    <text evidence="1">The sequence shown here is derived from an EMBL/GenBank/DDBJ whole genome shotgun (WGS) entry which is preliminary data.</text>
</comment>
<sequence length="47" mass="4975">MGCSTTAAGSSAGEMRRPSRISKILINGRELVPGRVTVVLIREAIGY</sequence>
<dbReference type="Proteomes" id="UP000287519">
    <property type="component" value="Unassembled WGS sequence"/>
</dbReference>
<organism evidence="1 2">
    <name type="scientific">Rhodococcus wratislaviensis</name>
    <name type="common">Tsukamurella wratislaviensis</name>
    <dbReference type="NCBI Taxonomy" id="44752"/>
    <lineage>
        <taxon>Bacteria</taxon>
        <taxon>Bacillati</taxon>
        <taxon>Actinomycetota</taxon>
        <taxon>Actinomycetes</taxon>
        <taxon>Mycobacteriales</taxon>
        <taxon>Nocardiaceae</taxon>
        <taxon>Rhodococcus</taxon>
    </lineage>
</organism>
<accession>A0A402CAJ4</accession>
<gene>
    <name evidence="1" type="ORF">Rhow_004271</name>
</gene>
<keyword evidence="2" id="KW-1185">Reference proteome</keyword>